<reference evidence="1" key="1">
    <citation type="journal article" date="2023" name="Int. J. Syst. Evol. Microbiol.">
        <title>Mesoterricola silvestris gen. nov., sp. nov., Mesoterricola sediminis sp. nov., Geothrix oryzae sp. nov., Geothrix edaphica sp. nov., Geothrix rubra sp. nov., and Geothrix limicola sp. nov., six novel members of Acidobacteriota isolated from soils.</title>
        <authorList>
            <person name="Itoh H."/>
            <person name="Sugisawa Y."/>
            <person name="Mise K."/>
            <person name="Xu Z."/>
            <person name="Kuniyasu M."/>
            <person name="Ushijima N."/>
            <person name="Kawano K."/>
            <person name="Kobayashi E."/>
            <person name="Shiratori Y."/>
            <person name="Masuda Y."/>
            <person name="Senoo K."/>
        </authorList>
    </citation>
    <scope>NUCLEOTIDE SEQUENCE</scope>
    <source>
        <strain evidence="1">W786</strain>
    </source>
</reference>
<protein>
    <submittedName>
        <fullName evidence="1">Uncharacterized protein</fullName>
    </submittedName>
</protein>
<dbReference type="Proteomes" id="UP001228113">
    <property type="component" value="Chromosome"/>
</dbReference>
<evidence type="ECO:0000313" key="2">
    <source>
        <dbReference type="Proteomes" id="UP001228113"/>
    </source>
</evidence>
<dbReference type="EMBL" id="AP027081">
    <property type="protein sequence ID" value="BDU78069.1"/>
    <property type="molecule type" value="Genomic_DNA"/>
</dbReference>
<dbReference type="AlphaFoldDB" id="A0AA48GUL5"/>
<name>A0AA48GUL5_9BACT</name>
<proteinExistence type="predicted"/>
<keyword evidence="2" id="KW-1185">Reference proteome</keyword>
<organism evidence="1 2">
    <name type="scientific">Mesoterricola sediminis</name>
    <dbReference type="NCBI Taxonomy" id="2927980"/>
    <lineage>
        <taxon>Bacteria</taxon>
        <taxon>Pseudomonadati</taxon>
        <taxon>Acidobacteriota</taxon>
        <taxon>Holophagae</taxon>
        <taxon>Holophagales</taxon>
        <taxon>Holophagaceae</taxon>
        <taxon>Mesoterricola</taxon>
    </lineage>
</organism>
<evidence type="ECO:0000313" key="1">
    <source>
        <dbReference type="EMBL" id="BDU78069.1"/>
    </source>
</evidence>
<sequence>MISFDLRKISRMSNRIDQGGFIHYDGVVNGRRFCGSTGHRDKKQAAIWVADFKVEVRRERANEAIARKVFLEAEAAK</sequence>
<accession>A0AA48GUL5</accession>
<gene>
    <name evidence="1" type="ORF">METESE_30270</name>
</gene>
<dbReference type="KEGG" id="msea:METESE_30270"/>